<dbReference type="EMBL" id="JAUDZG010000002">
    <property type="protein sequence ID" value="KAK3308704.1"/>
    <property type="molecule type" value="Genomic_DNA"/>
</dbReference>
<reference evidence="3" key="2">
    <citation type="submission" date="2023-06" db="EMBL/GenBank/DDBJ databases">
        <authorList>
            <consortium name="Lawrence Berkeley National Laboratory"/>
            <person name="Mondo S.J."/>
            <person name="Hensen N."/>
            <person name="Bonometti L."/>
            <person name="Westerberg I."/>
            <person name="Brannstrom I.O."/>
            <person name="Guillou S."/>
            <person name="Cros-Aarteil S."/>
            <person name="Calhoun S."/>
            <person name="Haridas S."/>
            <person name="Kuo A."/>
            <person name="Pangilinan J."/>
            <person name="Riley R."/>
            <person name="Labutti K."/>
            <person name="Andreopoulos B."/>
            <person name="Lipzen A."/>
            <person name="Chen C."/>
            <person name="Yanf M."/>
            <person name="Daum C."/>
            <person name="Ng V."/>
            <person name="Clum A."/>
            <person name="Steindorff A."/>
            <person name="Ohm R."/>
            <person name="Martin F."/>
            <person name="Silar P."/>
            <person name="Natvig D."/>
            <person name="Lalanne C."/>
            <person name="Gautier V."/>
            <person name="Ament-Velasquez S.L."/>
            <person name="Kruys A."/>
            <person name="Hutchinson M.I."/>
            <person name="Powell A.J."/>
            <person name="Barry K."/>
            <person name="Miller A.N."/>
            <person name="Grigoriev I.V."/>
            <person name="Debuchy R."/>
            <person name="Gladieux P."/>
            <person name="Thoren M.H."/>
            <person name="Johannesson H."/>
        </authorList>
    </citation>
    <scope>NUCLEOTIDE SEQUENCE</scope>
    <source>
        <strain evidence="3">CBS 333.67</strain>
    </source>
</reference>
<proteinExistence type="predicted"/>
<reference evidence="3" key="1">
    <citation type="journal article" date="2023" name="Mol. Phylogenet. Evol.">
        <title>Genome-scale phylogeny and comparative genomics of the fungal order Sordariales.</title>
        <authorList>
            <person name="Hensen N."/>
            <person name="Bonometti L."/>
            <person name="Westerberg I."/>
            <person name="Brannstrom I.O."/>
            <person name="Guillou S."/>
            <person name="Cros-Aarteil S."/>
            <person name="Calhoun S."/>
            <person name="Haridas S."/>
            <person name="Kuo A."/>
            <person name="Mondo S."/>
            <person name="Pangilinan J."/>
            <person name="Riley R."/>
            <person name="LaButti K."/>
            <person name="Andreopoulos B."/>
            <person name="Lipzen A."/>
            <person name="Chen C."/>
            <person name="Yan M."/>
            <person name="Daum C."/>
            <person name="Ng V."/>
            <person name="Clum A."/>
            <person name="Steindorff A."/>
            <person name="Ohm R.A."/>
            <person name="Martin F."/>
            <person name="Silar P."/>
            <person name="Natvig D.O."/>
            <person name="Lalanne C."/>
            <person name="Gautier V."/>
            <person name="Ament-Velasquez S.L."/>
            <person name="Kruys A."/>
            <person name="Hutchinson M.I."/>
            <person name="Powell A.J."/>
            <person name="Barry K."/>
            <person name="Miller A.N."/>
            <person name="Grigoriev I.V."/>
            <person name="Debuchy R."/>
            <person name="Gladieux P."/>
            <person name="Hiltunen Thoren M."/>
            <person name="Johannesson H."/>
        </authorList>
    </citation>
    <scope>NUCLEOTIDE SEQUENCE</scope>
    <source>
        <strain evidence="3">CBS 333.67</strain>
    </source>
</reference>
<feature type="signal peptide" evidence="2">
    <location>
        <begin position="1"/>
        <end position="23"/>
    </location>
</feature>
<protein>
    <recommendedName>
        <fullName evidence="5">Secreted protein</fullName>
    </recommendedName>
</protein>
<evidence type="ECO:0000256" key="2">
    <source>
        <dbReference type="SAM" id="SignalP"/>
    </source>
</evidence>
<keyword evidence="2" id="KW-0732">Signal</keyword>
<organism evidence="3 4">
    <name type="scientific">Chaetomium strumarium</name>
    <dbReference type="NCBI Taxonomy" id="1170767"/>
    <lineage>
        <taxon>Eukaryota</taxon>
        <taxon>Fungi</taxon>
        <taxon>Dikarya</taxon>
        <taxon>Ascomycota</taxon>
        <taxon>Pezizomycotina</taxon>
        <taxon>Sordariomycetes</taxon>
        <taxon>Sordariomycetidae</taxon>
        <taxon>Sordariales</taxon>
        <taxon>Chaetomiaceae</taxon>
        <taxon>Chaetomium</taxon>
    </lineage>
</organism>
<dbReference type="RefSeq" id="XP_062724484.1">
    <property type="nucleotide sequence ID" value="XM_062861558.1"/>
</dbReference>
<feature type="region of interest" description="Disordered" evidence="1">
    <location>
        <begin position="50"/>
        <end position="85"/>
    </location>
</feature>
<evidence type="ECO:0000256" key="1">
    <source>
        <dbReference type="SAM" id="MobiDB-lite"/>
    </source>
</evidence>
<comment type="caution">
    <text evidence="3">The sequence shown here is derived from an EMBL/GenBank/DDBJ whole genome shotgun (WGS) entry which is preliminary data.</text>
</comment>
<name>A0AAJ0M4N4_9PEZI</name>
<evidence type="ECO:0000313" key="3">
    <source>
        <dbReference type="EMBL" id="KAK3308704.1"/>
    </source>
</evidence>
<sequence>MLETGCLCLVISLLPEMFQPAAAAAFHSAVNDGSTFLIICLIFRSNHSPDRANGNGEQADPFPQFSGESDNTTPWHGSFLEQGET</sequence>
<evidence type="ECO:0000313" key="4">
    <source>
        <dbReference type="Proteomes" id="UP001273166"/>
    </source>
</evidence>
<gene>
    <name evidence="3" type="ORF">B0T15DRAFT_116098</name>
</gene>
<keyword evidence="4" id="KW-1185">Reference proteome</keyword>
<dbReference type="Proteomes" id="UP001273166">
    <property type="component" value="Unassembled WGS sequence"/>
</dbReference>
<feature type="compositionally biased region" description="Polar residues" evidence="1">
    <location>
        <begin position="66"/>
        <end position="75"/>
    </location>
</feature>
<evidence type="ECO:0008006" key="5">
    <source>
        <dbReference type="Google" id="ProtNLM"/>
    </source>
</evidence>
<dbReference type="AlphaFoldDB" id="A0AAJ0M4N4"/>
<accession>A0AAJ0M4N4</accession>
<dbReference type="GeneID" id="87880387"/>
<feature type="chain" id="PRO_5042523520" description="Secreted protein" evidence="2">
    <location>
        <begin position="24"/>
        <end position="85"/>
    </location>
</feature>